<keyword evidence="2" id="KW-0808">Transferase</keyword>
<gene>
    <name evidence="9" type="ORF">CEURO_LOCUS20998</name>
</gene>
<accession>A0A9P0ZUQ4</accession>
<dbReference type="CDD" id="cd01647">
    <property type="entry name" value="RT_LTR"/>
    <property type="match status" value="1"/>
</dbReference>
<dbReference type="AlphaFoldDB" id="A0A9P0ZUQ4"/>
<keyword evidence="10" id="KW-1185">Reference proteome</keyword>
<keyword evidence="5" id="KW-0255">Endonuclease</keyword>
<comment type="caution">
    <text evidence="9">The sequence shown here is derived from an EMBL/GenBank/DDBJ whole genome shotgun (WGS) entry which is preliminary data.</text>
</comment>
<dbReference type="OrthoDB" id="1686402at2759"/>
<proteinExistence type="predicted"/>
<dbReference type="PROSITE" id="PS50878">
    <property type="entry name" value="RT_POL"/>
    <property type="match status" value="1"/>
</dbReference>
<dbReference type="PANTHER" id="PTHR24559">
    <property type="entry name" value="TRANSPOSON TY3-I GAG-POL POLYPROTEIN"/>
    <property type="match status" value="1"/>
</dbReference>
<feature type="domain" description="Reverse transcriptase" evidence="8">
    <location>
        <begin position="2"/>
        <end position="181"/>
    </location>
</feature>
<dbReference type="Proteomes" id="UP001152484">
    <property type="component" value="Unassembled WGS sequence"/>
</dbReference>
<keyword evidence="7" id="KW-0695">RNA-directed DNA polymerase</keyword>
<evidence type="ECO:0000256" key="7">
    <source>
        <dbReference type="ARBA" id="ARBA00022918"/>
    </source>
</evidence>
<reference evidence="9" key="1">
    <citation type="submission" date="2022-07" db="EMBL/GenBank/DDBJ databases">
        <authorList>
            <person name="Macas J."/>
            <person name="Novak P."/>
            <person name="Neumann P."/>
        </authorList>
    </citation>
    <scope>NUCLEOTIDE SEQUENCE</scope>
</reference>
<keyword evidence="3" id="KW-0548">Nucleotidyltransferase</keyword>
<dbReference type="Gene3D" id="3.30.70.270">
    <property type="match status" value="1"/>
</dbReference>
<organism evidence="9 10">
    <name type="scientific">Cuscuta europaea</name>
    <name type="common">European dodder</name>
    <dbReference type="NCBI Taxonomy" id="41803"/>
    <lineage>
        <taxon>Eukaryota</taxon>
        <taxon>Viridiplantae</taxon>
        <taxon>Streptophyta</taxon>
        <taxon>Embryophyta</taxon>
        <taxon>Tracheophyta</taxon>
        <taxon>Spermatophyta</taxon>
        <taxon>Magnoliopsida</taxon>
        <taxon>eudicotyledons</taxon>
        <taxon>Gunneridae</taxon>
        <taxon>Pentapetalae</taxon>
        <taxon>asterids</taxon>
        <taxon>lamiids</taxon>
        <taxon>Solanales</taxon>
        <taxon>Convolvulaceae</taxon>
        <taxon>Cuscuteae</taxon>
        <taxon>Cuscuta</taxon>
        <taxon>Cuscuta subgen. Cuscuta</taxon>
    </lineage>
</organism>
<evidence type="ECO:0000256" key="2">
    <source>
        <dbReference type="ARBA" id="ARBA00022679"/>
    </source>
</evidence>
<protein>
    <recommendedName>
        <fullName evidence="8">Reverse transcriptase domain-containing protein</fullName>
    </recommendedName>
</protein>
<dbReference type="PANTHER" id="PTHR24559:SF444">
    <property type="entry name" value="REVERSE TRANSCRIPTASE DOMAIN-CONTAINING PROTEIN"/>
    <property type="match status" value="1"/>
</dbReference>
<dbReference type="InterPro" id="IPR043502">
    <property type="entry name" value="DNA/RNA_pol_sf"/>
</dbReference>
<evidence type="ECO:0000256" key="3">
    <source>
        <dbReference type="ARBA" id="ARBA00022695"/>
    </source>
</evidence>
<evidence type="ECO:0000256" key="5">
    <source>
        <dbReference type="ARBA" id="ARBA00022759"/>
    </source>
</evidence>
<dbReference type="GO" id="GO:0006508">
    <property type="term" value="P:proteolysis"/>
    <property type="evidence" value="ECO:0007669"/>
    <property type="project" value="UniProtKB-KW"/>
</dbReference>
<dbReference type="InterPro" id="IPR000477">
    <property type="entry name" value="RT_dom"/>
</dbReference>
<evidence type="ECO:0000256" key="4">
    <source>
        <dbReference type="ARBA" id="ARBA00022722"/>
    </source>
</evidence>
<dbReference type="Pfam" id="PF00078">
    <property type="entry name" value="RVT_1"/>
    <property type="match status" value="1"/>
</dbReference>
<evidence type="ECO:0000313" key="9">
    <source>
        <dbReference type="EMBL" id="CAH9116054.1"/>
    </source>
</evidence>
<dbReference type="GO" id="GO:0008233">
    <property type="term" value="F:peptidase activity"/>
    <property type="evidence" value="ECO:0007669"/>
    <property type="project" value="UniProtKB-KW"/>
</dbReference>
<keyword evidence="1" id="KW-0645">Protease</keyword>
<dbReference type="GO" id="GO:0003964">
    <property type="term" value="F:RNA-directed DNA polymerase activity"/>
    <property type="evidence" value="ECO:0007669"/>
    <property type="project" value="UniProtKB-KW"/>
</dbReference>
<evidence type="ECO:0000256" key="1">
    <source>
        <dbReference type="ARBA" id="ARBA00022670"/>
    </source>
</evidence>
<dbReference type="InterPro" id="IPR053134">
    <property type="entry name" value="RNA-dir_DNA_polymerase"/>
</dbReference>
<name>A0A9P0ZUQ4_CUSEU</name>
<dbReference type="Gene3D" id="3.10.10.10">
    <property type="entry name" value="HIV Type 1 Reverse Transcriptase, subunit A, domain 1"/>
    <property type="match status" value="1"/>
</dbReference>
<dbReference type="EMBL" id="CAMAPE010000070">
    <property type="protein sequence ID" value="CAH9116054.1"/>
    <property type="molecule type" value="Genomic_DNA"/>
</dbReference>
<dbReference type="InterPro" id="IPR043128">
    <property type="entry name" value="Rev_trsase/Diguanyl_cyclase"/>
</dbReference>
<sequence length="225" mass="25760">MLAEGIIQNSNSPYSSPILLAKKKDGGWRFCGDYRALNKITIPDKFPIPIIEELLDELGEARVFSKLDLKSGYHQIKMKEEDRHKTAFRTHEGHYEYLVMPFGLTNAPSTFEALMNQVLRPFLRKSALVFFDDILIYSNSLEEHQVHLRRVLTALKENQLVINLKKCSFGQSELVYLGHIISEKGVSADPTKIEAMMKWPVPKDLKGVRGFLGLTRVLQEICKRL</sequence>
<evidence type="ECO:0000313" key="10">
    <source>
        <dbReference type="Proteomes" id="UP001152484"/>
    </source>
</evidence>
<evidence type="ECO:0000256" key="6">
    <source>
        <dbReference type="ARBA" id="ARBA00022801"/>
    </source>
</evidence>
<keyword evidence="4" id="KW-0540">Nuclease</keyword>
<dbReference type="SUPFAM" id="SSF56672">
    <property type="entry name" value="DNA/RNA polymerases"/>
    <property type="match status" value="1"/>
</dbReference>
<dbReference type="FunFam" id="3.10.10.10:FF:000007">
    <property type="entry name" value="Retrovirus-related Pol polyprotein from transposon 17.6-like Protein"/>
    <property type="match status" value="1"/>
</dbReference>
<evidence type="ECO:0000259" key="8">
    <source>
        <dbReference type="PROSITE" id="PS50878"/>
    </source>
</evidence>
<dbReference type="GO" id="GO:0004519">
    <property type="term" value="F:endonuclease activity"/>
    <property type="evidence" value="ECO:0007669"/>
    <property type="project" value="UniProtKB-KW"/>
</dbReference>
<keyword evidence="6" id="KW-0378">Hydrolase</keyword>